<protein>
    <submittedName>
        <fullName evidence="2">Uncharacterized protein</fullName>
    </submittedName>
</protein>
<gene>
    <name evidence="2" type="ORF">PoB_006543200</name>
</gene>
<dbReference type="AlphaFoldDB" id="A0AAV4D404"/>
<name>A0AAV4D404_9GAST</name>
<sequence>MSRGNLAVSASISRGNLAVSASISQSSAKGILPSAPVSADGISQSQCQYQQRKSRSQCQYQQRKSRSSASISQSSAKEILPSAPVSVGGTWQLVPMLKNIVISINISRGDLGTRDVSRERAIGGYDRGELGRTNGARILLLPPRPRWRQSFGVMDERSSTGLATLVNHRLSDRAKTCKRLPLVVSLSPKTVEHALASTGRKSDVRDCGGGDLTEPLVPTCVSLTGDH</sequence>
<evidence type="ECO:0000256" key="1">
    <source>
        <dbReference type="SAM" id="MobiDB-lite"/>
    </source>
</evidence>
<accession>A0AAV4D404</accession>
<comment type="caution">
    <text evidence="2">The sequence shown here is derived from an EMBL/GenBank/DDBJ whole genome shotgun (WGS) entry which is preliminary data.</text>
</comment>
<proteinExistence type="predicted"/>
<feature type="region of interest" description="Disordered" evidence="1">
    <location>
        <begin position="43"/>
        <end position="75"/>
    </location>
</feature>
<evidence type="ECO:0000313" key="2">
    <source>
        <dbReference type="EMBL" id="GFO38927.1"/>
    </source>
</evidence>
<feature type="compositionally biased region" description="Polar residues" evidence="1">
    <location>
        <begin position="43"/>
        <end position="61"/>
    </location>
</feature>
<reference evidence="2 3" key="1">
    <citation type="journal article" date="2021" name="Elife">
        <title>Chloroplast acquisition without the gene transfer in kleptoplastic sea slugs, Plakobranchus ocellatus.</title>
        <authorList>
            <person name="Maeda T."/>
            <person name="Takahashi S."/>
            <person name="Yoshida T."/>
            <person name="Shimamura S."/>
            <person name="Takaki Y."/>
            <person name="Nagai Y."/>
            <person name="Toyoda A."/>
            <person name="Suzuki Y."/>
            <person name="Arimoto A."/>
            <person name="Ishii H."/>
            <person name="Satoh N."/>
            <person name="Nishiyama T."/>
            <person name="Hasebe M."/>
            <person name="Maruyama T."/>
            <person name="Minagawa J."/>
            <person name="Obokata J."/>
            <person name="Shigenobu S."/>
        </authorList>
    </citation>
    <scope>NUCLEOTIDE SEQUENCE [LARGE SCALE GENOMIC DNA]</scope>
</reference>
<organism evidence="2 3">
    <name type="scientific">Plakobranchus ocellatus</name>
    <dbReference type="NCBI Taxonomy" id="259542"/>
    <lineage>
        <taxon>Eukaryota</taxon>
        <taxon>Metazoa</taxon>
        <taxon>Spiralia</taxon>
        <taxon>Lophotrochozoa</taxon>
        <taxon>Mollusca</taxon>
        <taxon>Gastropoda</taxon>
        <taxon>Heterobranchia</taxon>
        <taxon>Euthyneura</taxon>
        <taxon>Panpulmonata</taxon>
        <taxon>Sacoglossa</taxon>
        <taxon>Placobranchoidea</taxon>
        <taxon>Plakobranchidae</taxon>
        <taxon>Plakobranchus</taxon>
    </lineage>
</organism>
<keyword evidence="3" id="KW-1185">Reference proteome</keyword>
<dbReference type="Proteomes" id="UP000735302">
    <property type="component" value="Unassembled WGS sequence"/>
</dbReference>
<dbReference type="EMBL" id="BLXT01007365">
    <property type="protein sequence ID" value="GFO38927.1"/>
    <property type="molecule type" value="Genomic_DNA"/>
</dbReference>
<evidence type="ECO:0000313" key="3">
    <source>
        <dbReference type="Proteomes" id="UP000735302"/>
    </source>
</evidence>